<evidence type="ECO:0000256" key="6">
    <source>
        <dbReference type="ARBA" id="ARBA00022490"/>
    </source>
</evidence>
<accession>A0AAN8K9U6</accession>
<dbReference type="AlphaFoldDB" id="A0AAN8K9U6"/>
<dbReference type="PANTHER" id="PTHR22930:SF289">
    <property type="entry name" value="DDE TNP4 DOMAIN-CONTAINING PROTEIN-RELATED"/>
    <property type="match status" value="1"/>
</dbReference>
<dbReference type="InterPro" id="IPR026103">
    <property type="entry name" value="HARBI1_animal"/>
</dbReference>
<keyword evidence="9" id="KW-0378">Hydrolase</keyword>
<keyword evidence="10" id="KW-0539">Nucleus</keyword>
<organism evidence="15 16">
    <name type="scientific">Patella caerulea</name>
    <name type="common">Rayed Mediterranean limpet</name>
    <dbReference type="NCBI Taxonomy" id="87958"/>
    <lineage>
        <taxon>Eukaryota</taxon>
        <taxon>Metazoa</taxon>
        <taxon>Spiralia</taxon>
        <taxon>Lophotrochozoa</taxon>
        <taxon>Mollusca</taxon>
        <taxon>Gastropoda</taxon>
        <taxon>Patellogastropoda</taxon>
        <taxon>Patelloidea</taxon>
        <taxon>Patellidae</taxon>
        <taxon>Patella</taxon>
    </lineage>
</organism>
<dbReference type="GO" id="GO:0046872">
    <property type="term" value="F:metal ion binding"/>
    <property type="evidence" value="ECO:0007669"/>
    <property type="project" value="UniProtKB-KW"/>
</dbReference>
<evidence type="ECO:0000256" key="10">
    <source>
        <dbReference type="ARBA" id="ARBA00023242"/>
    </source>
</evidence>
<evidence type="ECO:0000256" key="3">
    <source>
        <dbReference type="ARBA" id="ARBA00004496"/>
    </source>
</evidence>
<evidence type="ECO:0000256" key="4">
    <source>
        <dbReference type="ARBA" id="ARBA00006958"/>
    </source>
</evidence>
<dbReference type="PANTHER" id="PTHR22930">
    <property type="match status" value="1"/>
</dbReference>
<dbReference type="InterPro" id="IPR027806">
    <property type="entry name" value="HARBI1_dom"/>
</dbReference>
<dbReference type="InterPro" id="IPR045249">
    <property type="entry name" value="HARBI1-like"/>
</dbReference>
<protein>
    <recommendedName>
        <fullName evidence="5">Putative nuclease HARBI1</fullName>
    </recommendedName>
    <alternativeName>
        <fullName evidence="11">Harbinger transposase-derived nuclease</fullName>
    </alternativeName>
</protein>
<evidence type="ECO:0000256" key="7">
    <source>
        <dbReference type="ARBA" id="ARBA00022722"/>
    </source>
</evidence>
<evidence type="ECO:0000256" key="12">
    <source>
        <dbReference type="ARBA" id="ARBA00045850"/>
    </source>
</evidence>
<evidence type="ECO:0000313" key="16">
    <source>
        <dbReference type="Proteomes" id="UP001347796"/>
    </source>
</evidence>
<dbReference type="GO" id="GO:0016787">
    <property type="term" value="F:hydrolase activity"/>
    <property type="evidence" value="ECO:0007669"/>
    <property type="project" value="UniProtKB-KW"/>
</dbReference>
<comment type="caution">
    <text evidence="15">The sequence shown here is derived from an EMBL/GenBank/DDBJ whole genome shotgun (WGS) entry which is preliminary data.</text>
</comment>
<keyword evidence="7" id="KW-0540">Nuclease</keyword>
<dbReference type="PRINTS" id="PR02086">
    <property type="entry name" value="PUTNUCHARBI1"/>
</dbReference>
<gene>
    <name evidence="15" type="ORF">SNE40_004592</name>
</gene>
<keyword evidence="16" id="KW-1185">Reference proteome</keyword>
<evidence type="ECO:0000256" key="8">
    <source>
        <dbReference type="ARBA" id="ARBA00022723"/>
    </source>
</evidence>
<evidence type="ECO:0000259" key="14">
    <source>
        <dbReference type="Pfam" id="PF13359"/>
    </source>
</evidence>
<name>A0AAN8K9U6_PATCE</name>
<evidence type="ECO:0000256" key="2">
    <source>
        <dbReference type="ARBA" id="ARBA00004123"/>
    </source>
</evidence>
<feature type="domain" description="DDE Tnp4" evidence="14">
    <location>
        <begin position="148"/>
        <end position="296"/>
    </location>
</feature>
<dbReference type="GO" id="GO:0005634">
    <property type="term" value="C:nucleus"/>
    <property type="evidence" value="ECO:0007669"/>
    <property type="project" value="UniProtKB-SubCell"/>
</dbReference>
<evidence type="ECO:0000256" key="9">
    <source>
        <dbReference type="ARBA" id="ARBA00022801"/>
    </source>
</evidence>
<keyword evidence="6" id="KW-0963">Cytoplasm</keyword>
<evidence type="ECO:0000256" key="5">
    <source>
        <dbReference type="ARBA" id="ARBA00015519"/>
    </source>
</evidence>
<dbReference type="Proteomes" id="UP001347796">
    <property type="component" value="Unassembled WGS sequence"/>
</dbReference>
<proteinExistence type="inferred from homology"/>
<sequence>MADRRIIRRHFRHILIPRRQLQDRENPLEIYSQEECYRKFRFYPETIIFICQLVNNTNTRATLRSGALTVIQSVCMCLRFLACGTFYMCIGDMSKASKSTICREVNIIVPALAQLAGRFIRFPSGRGLVAVKNGFQDKAGFPNVVGCIDGTLVKLEAPHQNEEDFVCRKGFHAINVQICCDNTRLITNIVAKWPGSVHDSRIFTESRLCGEFETGTHRGFLLGDSGYGIRRYLLTPYRDPQTEEERAYNAAHRTTRTLVEQTIGILKRKFAVIKYVLRVQPAKACNIIAACAVLYNIGKFNRIMEDNDEDDDEDNDEDGDNSEDDNGSQHVSGVEGAKRRAGQAIRQHVAANIFANSNK</sequence>
<comment type="cofactor">
    <cofactor evidence="1">
        <name>a divalent metal cation</name>
        <dbReference type="ChEBI" id="CHEBI:60240"/>
    </cofactor>
</comment>
<evidence type="ECO:0000256" key="13">
    <source>
        <dbReference type="SAM" id="MobiDB-lite"/>
    </source>
</evidence>
<dbReference type="Pfam" id="PF13359">
    <property type="entry name" value="DDE_Tnp_4"/>
    <property type="match status" value="1"/>
</dbReference>
<dbReference type="GO" id="GO:0004518">
    <property type="term" value="F:nuclease activity"/>
    <property type="evidence" value="ECO:0007669"/>
    <property type="project" value="UniProtKB-KW"/>
</dbReference>
<evidence type="ECO:0000256" key="11">
    <source>
        <dbReference type="ARBA" id="ARBA00030126"/>
    </source>
</evidence>
<dbReference type="GO" id="GO:0005737">
    <property type="term" value="C:cytoplasm"/>
    <property type="evidence" value="ECO:0007669"/>
    <property type="project" value="UniProtKB-SubCell"/>
</dbReference>
<comment type="similarity">
    <text evidence="4">Belongs to the HARBI1 family.</text>
</comment>
<evidence type="ECO:0000313" key="15">
    <source>
        <dbReference type="EMBL" id="KAK6188415.1"/>
    </source>
</evidence>
<comment type="subcellular location">
    <subcellularLocation>
        <location evidence="3">Cytoplasm</location>
    </subcellularLocation>
    <subcellularLocation>
        <location evidence="2">Nucleus</location>
    </subcellularLocation>
</comment>
<evidence type="ECO:0000256" key="1">
    <source>
        <dbReference type="ARBA" id="ARBA00001968"/>
    </source>
</evidence>
<reference evidence="15 16" key="1">
    <citation type="submission" date="2024-01" db="EMBL/GenBank/DDBJ databases">
        <title>The genome of the rayed Mediterranean limpet Patella caerulea (Linnaeus, 1758).</title>
        <authorList>
            <person name="Anh-Thu Weber A."/>
            <person name="Halstead-Nussloch G."/>
        </authorList>
    </citation>
    <scope>NUCLEOTIDE SEQUENCE [LARGE SCALE GENOMIC DNA]</scope>
    <source>
        <strain evidence="15">AATW-2023a</strain>
        <tissue evidence="15">Whole specimen</tissue>
    </source>
</reference>
<keyword evidence="8" id="KW-0479">Metal-binding</keyword>
<dbReference type="EMBL" id="JAZGQO010000003">
    <property type="protein sequence ID" value="KAK6188415.1"/>
    <property type="molecule type" value="Genomic_DNA"/>
</dbReference>
<feature type="compositionally biased region" description="Acidic residues" evidence="13">
    <location>
        <begin position="306"/>
        <end position="326"/>
    </location>
</feature>
<comment type="function">
    <text evidence="12">Transposase-derived protein that may have nuclease activity. Does not have transposase activity.</text>
</comment>
<feature type="region of interest" description="Disordered" evidence="13">
    <location>
        <begin position="305"/>
        <end position="343"/>
    </location>
</feature>